<feature type="transmembrane region" description="Helical" evidence="2">
    <location>
        <begin position="21"/>
        <end position="38"/>
    </location>
</feature>
<evidence type="ECO:0000256" key="2">
    <source>
        <dbReference type="SAM" id="Phobius"/>
    </source>
</evidence>
<keyword evidence="2" id="KW-0812">Transmembrane</keyword>
<proteinExistence type="predicted"/>
<feature type="domain" description="NodB homology" evidence="3">
    <location>
        <begin position="118"/>
        <end position="319"/>
    </location>
</feature>
<dbReference type="InterPro" id="IPR011330">
    <property type="entry name" value="Glyco_hydro/deAcase_b/a-brl"/>
</dbReference>
<dbReference type="InterPro" id="IPR050248">
    <property type="entry name" value="Polysacc_deacetylase_ArnD"/>
</dbReference>
<dbReference type="InterPro" id="IPR002509">
    <property type="entry name" value="NODB_dom"/>
</dbReference>
<keyword evidence="2" id="KW-1133">Transmembrane helix</keyword>
<accession>A0A8I0AFE9</accession>
<evidence type="ECO:0000313" key="5">
    <source>
        <dbReference type="Proteomes" id="UP000662088"/>
    </source>
</evidence>
<dbReference type="PANTHER" id="PTHR10587">
    <property type="entry name" value="GLYCOSYL TRANSFERASE-RELATED"/>
    <property type="match status" value="1"/>
</dbReference>
<comment type="caution">
    <text evidence="4">The sequence shown here is derived from an EMBL/GenBank/DDBJ whole genome shotgun (WGS) entry which is preliminary data.</text>
</comment>
<name>A0A8I0AFE9_9CLOT</name>
<dbReference type="Gene3D" id="3.20.20.370">
    <property type="entry name" value="Glycoside hydrolase/deacetylase"/>
    <property type="match status" value="1"/>
</dbReference>
<dbReference type="GO" id="GO:0005975">
    <property type="term" value="P:carbohydrate metabolic process"/>
    <property type="evidence" value="ECO:0007669"/>
    <property type="project" value="InterPro"/>
</dbReference>
<keyword evidence="5" id="KW-1185">Reference proteome</keyword>
<dbReference type="EMBL" id="JACOOQ010000020">
    <property type="protein sequence ID" value="MBC5640983.1"/>
    <property type="molecule type" value="Genomic_DNA"/>
</dbReference>
<dbReference type="CDD" id="cd10944">
    <property type="entry name" value="CE4_SmPgdA_like"/>
    <property type="match status" value="1"/>
</dbReference>
<dbReference type="RefSeq" id="WP_022211413.1">
    <property type="nucleotide sequence ID" value="NZ_JACOOQ010000020.1"/>
</dbReference>
<dbReference type="Pfam" id="PF01522">
    <property type="entry name" value="Polysacc_deac_1"/>
    <property type="match status" value="1"/>
</dbReference>
<reference evidence="4" key="1">
    <citation type="submission" date="2020-08" db="EMBL/GenBank/DDBJ databases">
        <title>Genome public.</title>
        <authorList>
            <person name="Liu C."/>
            <person name="Sun Q."/>
        </authorList>
    </citation>
    <scope>NUCLEOTIDE SEQUENCE</scope>
    <source>
        <strain evidence="4">NSJ-42</strain>
    </source>
</reference>
<feature type="region of interest" description="Disordered" evidence="1">
    <location>
        <begin position="46"/>
        <end position="89"/>
    </location>
</feature>
<dbReference type="GO" id="GO:0016810">
    <property type="term" value="F:hydrolase activity, acting on carbon-nitrogen (but not peptide) bonds"/>
    <property type="evidence" value="ECO:0007669"/>
    <property type="project" value="InterPro"/>
</dbReference>
<organism evidence="4 5">
    <name type="scientific">Clostridium lentum</name>
    <dbReference type="NCBI Taxonomy" id="2763037"/>
    <lineage>
        <taxon>Bacteria</taxon>
        <taxon>Bacillati</taxon>
        <taxon>Bacillota</taxon>
        <taxon>Clostridia</taxon>
        <taxon>Eubacteriales</taxon>
        <taxon>Clostridiaceae</taxon>
        <taxon>Clostridium</taxon>
    </lineage>
</organism>
<evidence type="ECO:0000256" key="1">
    <source>
        <dbReference type="SAM" id="MobiDB-lite"/>
    </source>
</evidence>
<evidence type="ECO:0000259" key="3">
    <source>
        <dbReference type="PROSITE" id="PS51677"/>
    </source>
</evidence>
<evidence type="ECO:0000313" key="4">
    <source>
        <dbReference type="EMBL" id="MBC5640983.1"/>
    </source>
</evidence>
<gene>
    <name evidence="4" type="ORF">H8R92_11240</name>
</gene>
<dbReference type="PROSITE" id="PS51677">
    <property type="entry name" value="NODB"/>
    <property type="match status" value="1"/>
</dbReference>
<dbReference type="Proteomes" id="UP000662088">
    <property type="component" value="Unassembled WGS sequence"/>
</dbReference>
<dbReference type="PANTHER" id="PTHR10587:SF125">
    <property type="entry name" value="POLYSACCHARIDE DEACETYLASE YHEN-RELATED"/>
    <property type="match status" value="1"/>
</dbReference>
<protein>
    <submittedName>
        <fullName evidence="4">Polysaccharide deacetylase</fullName>
    </submittedName>
</protein>
<dbReference type="SUPFAM" id="SSF88713">
    <property type="entry name" value="Glycoside hydrolase/deacetylase"/>
    <property type="match status" value="1"/>
</dbReference>
<sequence>MNHKKKRFNKKKKRQRKRAILAIRILIVITVFVGVKFIPKRENQNLQMENNRTSDSEQSNNTEETENKEEIETPKLDNSGYTSFEEDPNADDAAVVAANTKGLLNRTKTYPVRTDGKKVVYLTFDDGPSPTNTPGVLDVLDKYNVKATFFVLGTSIDANDQAKALLKKEVARGHAIGNHTYSHNYSYLYPNKVMNVNNIVSDLQKNENAMKEVLGKDFTTRVIRLPGGYWSWDGRTAMKEAMEQDGYYNVDWNALDKDAEGPKKNADQLVQCTKESVEALGPNADSVVLLMHDTYGKEETVKALPRIIEYLQSQGYEFRTIK</sequence>
<keyword evidence="2" id="KW-0472">Membrane</keyword>
<dbReference type="AlphaFoldDB" id="A0A8I0AFE9"/>